<reference evidence="5 6" key="1">
    <citation type="submission" date="2020-05" db="EMBL/GenBank/DDBJ databases">
        <title>Genomic Encyclopedia of Type Strains, Phase III (KMG-III): the genomes of soil and plant-associated and newly described type strains.</title>
        <authorList>
            <person name="Whitman W."/>
        </authorList>
    </citation>
    <scope>NUCLEOTIDE SEQUENCE [LARGE SCALE GENOMIC DNA]</scope>
    <source>
        <strain evidence="5 6">KCTC 19046</strain>
    </source>
</reference>
<dbReference type="RefSeq" id="WP_171782747.1">
    <property type="nucleotide sequence ID" value="NZ_BAAAML010000002.1"/>
</dbReference>
<keyword evidence="3" id="KW-0804">Transcription</keyword>
<sequence>MTTAVVQVCSALGDETRWQILQMLGEQPRSASALAGELPISRQAIAQHVEVLIGAGLVERRRHGREVRYVPVGAALSAAVEQLQAAAAGWDRRLEMLKRRAEGPR</sequence>
<dbReference type="PROSITE" id="PS50987">
    <property type="entry name" value="HTH_ARSR_2"/>
    <property type="match status" value="1"/>
</dbReference>
<dbReference type="SMART" id="SM00418">
    <property type="entry name" value="HTH_ARSR"/>
    <property type="match status" value="1"/>
</dbReference>
<dbReference type="CDD" id="cd00090">
    <property type="entry name" value="HTH_ARSR"/>
    <property type="match status" value="1"/>
</dbReference>
<name>A0ABX2A3V3_9MICO</name>
<proteinExistence type="predicted"/>
<dbReference type="InterPro" id="IPR036388">
    <property type="entry name" value="WH-like_DNA-bd_sf"/>
</dbReference>
<evidence type="ECO:0000259" key="4">
    <source>
        <dbReference type="PROSITE" id="PS50987"/>
    </source>
</evidence>
<dbReference type="Pfam" id="PF12840">
    <property type="entry name" value="HTH_20"/>
    <property type="match status" value="1"/>
</dbReference>
<dbReference type="NCBIfam" id="NF033788">
    <property type="entry name" value="HTH_metalloreg"/>
    <property type="match status" value="1"/>
</dbReference>
<dbReference type="EMBL" id="JABEZU010000001">
    <property type="protein sequence ID" value="NOV96588.1"/>
    <property type="molecule type" value="Genomic_DNA"/>
</dbReference>
<dbReference type="PANTHER" id="PTHR43132">
    <property type="entry name" value="ARSENICAL RESISTANCE OPERON REPRESSOR ARSR-RELATED"/>
    <property type="match status" value="1"/>
</dbReference>
<dbReference type="PRINTS" id="PR00778">
    <property type="entry name" value="HTHARSR"/>
</dbReference>
<dbReference type="Proteomes" id="UP000757540">
    <property type="component" value="Unassembled WGS sequence"/>
</dbReference>
<evidence type="ECO:0000313" key="6">
    <source>
        <dbReference type="Proteomes" id="UP000757540"/>
    </source>
</evidence>
<dbReference type="InterPro" id="IPR011991">
    <property type="entry name" value="ArsR-like_HTH"/>
</dbReference>
<accession>A0ABX2A3V3</accession>
<evidence type="ECO:0000256" key="2">
    <source>
        <dbReference type="ARBA" id="ARBA00023125"/>
    </source>
</evidence>
<keyword evidence="6" id="KW-1185">Reference proteome</keyword>
<evidence type="ECO:0000313" key="5">
    <source>
        <dbReference type="EMBL" id="NOV96588.1"/>
    </source>
</evidence>
<feature type="domain" description="HTH arsR-type" evidence="4">
    <location>
        <begin position="1"/>
        <end position="91"/>
    </location>
</feature>
<evidence type="ECO:0000256" key="1">
    <source>
        <dbReference type="ARBA" id="ARBA00023015"/>
    </source>
</evidence>
<protein>
    <submittedName>
        <fullName evidence="5">Transcriptional regulator</fullName>
    </submittedName>
</protein>
<dbReference type="InterPro" id="IPR001845">
    <property type="entry name" value="HTH_ArsR_DNA-bd_dom"/>
</dbReference>
<keyword evidence="1" id="KW-0805">Transcription regulation</keyword>
<comment type="caution">
    <text evidence="5">The sequence shown here is derived from an EMBL/GenBank/DDBJ whole genome shotgun (WGS) entry which is preliminary data.</text>
</comment>
<dbReference type="InterPro" id="IPR051011">
    <property type="entry name" value="Metal_resp_trans_reg"/>
</dbReference>
<dbReference type="Gene3D" id="1.10.10.10">
    <property type="entry name" value="Winged helix-like DNA-binding domain superfamily/Winged helix DNA-binding domain"/>
    <property type="match status" value="1"/>
</dbReference>
<organism evidence="5 6">
    <name type="scientific">Isoptericola halotolerans</name>
    <dbReference type="NCBI Taxonomy" id="300560"/>
    <lineage>
        <taxon>Bacteria</taxon>
        <taxon>Bacillati</taxon>
        <taxon>Actinomycetota</taxon>
        <taxon>Actinomycetes</taxon>
        <taxon>Micrococcales</taxon>
        <taxon>Promicromonosporaceae</taxon>
        <taxon>Isoptericola</taxon>
    </lineage>
</organism>
<dbReference type="SUPFAM" id="SSF46785">
    <property type="entry name" value="Winged helix' DNA-binding domain"/>
    <property type="match status" value="1"/>
</dbReference>
<dbReference type="InterPro" id="IPR036390">
    <property type="entry name" value="WH_DNA-bd_sf"/>
</dbReference>
<dbReference type="PANTHER" id="PTHR43132:SF2">
    <property type="entry name" value="ARSENICAL RESISTANCE OPERON REPRESSOR ARSR-RELATED"/>
    <property type="match status" value="1"/>
</dbReference>
<evidence type="ECO:0000256" key="3">
    <source>
        <dbReference type="ARBA" id="ARBA00023163"/>
    </source>
</evidence>
<gene>
    <name evidence="5" type="ORF">HDG69_001141</name>
</gene>
<keyword evidence="2" id="KW-0238">DNA-binding</keyword>